<dbReference type="EC" id="1.14.-.-" evidence="1"/>
<evidence type="ECO:0000259" key="2">
    <source>
        <dbReference type="PROSITE" id="PS50206"/>
    </source>
</evidence>
<protein>
    <recommendedName>
        <fullName evidence="1">tRNA uridine(34) hydroxylase</fullName>
        <ecNumber evidence="1">1.14.-.-</ecNumber>
    </recommendedName>
    <alternativeName>
        <fullName evidence="1">tRNA hydroxylation protein O</fullName>
    </alternativeName>
</protein>
<keyword evidence="5" id="KW-1185">Reference proteome</keyword>
<sequence>MYTIAALYHFTRFSDPDALRGPLLDLCLRQEVKGSLLLAREGINGTIAGPRAGIDAVLAHIRALPGCSDLEWKEATATDAPFGRMKVRLKKEIVTMGQPDVDPKARVGNYVEPEDWNDLIRSDDVVVIDTRNDYEVAIGTFEGAIDPETSSFREFPAWWEANKDRFHNKRVAMFCTGGIRCEKSTNFLLGQGVEDVYHLKGGILRYLEEVPEQDSSWQGECFVFDNRVSVGHGLKEGPHELCHGCRRPLLPEDKSRPEYEAGVSCHMCIHETSEADKARFRERQKQMQLARARGADHLGTIAL</sequence>
<evidence type="ECO:0000313" key="4">
    <source>
        <dbReference type="EMBL" id="MDE4166064.1"/>
    </source>
</evidence>
<dbReference type="RefSeq" id="WP_065272208.1">
    <property type="nucleotide sequence ID" value="NZ_CP015124.1"/>
</dbReference>
<dbReference type="Pfam" id="PF17773">
    <property type="entry name" value="UPF0176_N"/>
    <property type="match status" value="1"/>
</dbReference>
<dbReference type="PROSITE" id="PS50206">
    <property type="entry name" value="RHODANESE_3"/>
    <property type="match status" value="1"/>
</dbReference>
<keyword evidence="1" id="KW-0560">Oxidoreductase</keyword>
<dbReference type="NCBIfam" id="NF001136">
    <property type="entry name" value="PRK00142.1-4"/>
    <property type="match status" value="1"/>
</dbReference>
<accession>A0A1B0ZT94</accession>
<dbReference type="AlphaFoldDB" id="A0A1B0ZT94"/>
<evidence type="ECO:0000313" key="3">
    <source>
        <dbReference type="EMBL" id="ANP37375.1"/>
    </source>
</evidence>
<dbReference type="EMBL" id="CP015124">
    <property type="protein sequence ID" value="ANP37375.1"/>
    <property type="molecule type" value="Genomic_DNA"/>
</dbReference>
<evidence type="ECO:0000313" key="6">
    <source>
        <dbReference type="Proteomes" id="UP001218364"/>
    </source>
</evidence>
<gene>
    <name evidence="1" type="primary">trhO</name>
    <name evidence="3" type="ORF">JL2886_02486</name>
    <name evidence="4" type="ORF">PXK24_10190</name>
</gene>
<dbReference type="EMBL" id="JARCJK010000004">
    <property type="protein sequence ID" value="MDE4166064.1"/>
    <property type="molecule type" value="Genomic_DNA"/>
</dbReference>
<dbReference type="SUPFAM" id="SSF52821">
    <property type="entry name" value="Rhodanese/Cell cycle control phosphatase"/>
    <property type="match status" value="1"/>
</dbReference>
<keyword evidence="1" id="KW-0819">tRNA processing</keyword>
<dbReference type="CDD" id="cd01518">
    <property type="entry name" value="RHOD_YceA"/>
    <property type="match status" value="1"/>
</dbReference>
<dbReference type="InterPro" id="IPR020936">
    <property type="entry name" value="TrhO"/>
</dbReference>
<reference evidence="4 6" key="2">
    <citation type="submission" date="2023-02" db="EMBL/GenBank/DDBJ databases">
        <title>Population genomics of bacteria associated with diatom.</title>
        <authorList>
            <person name="Xie J."/>
            <person name="Wang H."/>
        </authorList>
    </citation>
    <scope>NUCLEOTIDE SEQUENCE [LARGE SCALE GENOMIC DNA]</scope>
    <source>
        <strain evidence="4 6">PT47_8</strain>
    </source>
</reference>
<dbReference type="PANTHER" id="PTHR43268:SF3">
    <property type="entry name" value="RHODANESE-LIKE DOMAIN-CONTAINING PROTEIN 7-RELATED"/>
    <property type="match status" value="1"/>
</dbReference>
<dbReference type="GO" id="GO:0006400">
    <property type="term" value="P:tRNA modification"/>
    <property type="evidence" value="ECO:0007669"/>
    <property type="project" value="UniProtKB-UniRule"/>
</dbReference>
<dbReference type="Gene3D" id="3.40.250.10">
    <property type="entry name" value="Rhodanese-like domain"/>
    <property type="match status" value="1"/>
</dbReference>
<feature type="domain" description="Rhodanese" evidence="2">
    <location>
        <begin position="121"/>
        <end position="215"/>
    </location>
</feature>
<organism evidence="3 5">
    <name type="scientific">Phaeobacter gallaeciensis</name>
    <dbReference type="NCBI Taxonomy" id="60890"/>
    <lineage>
        <taxon>Bacteria</taxon>
        <taxon>Pseudomonadati</taxon>
        <taxon>Pseudomonadota</taxon>
        <taxon>Alphaproteobacteria</taxon>
        <taxon>Rhodobacterales</taxon>
        <taxon>Roseobacteraceae</taxon>
        <taxon>Phaeobacter</taxon>
    </lineage>
</organism>
<dbReference type="PATRIC" id="fig|60890.4.peg.2414"/>
<dbReference type="Pfam" id="PF00581">
    <property type="entry name" value="Rhodanese"/>
    <property type="match status" value="1"/>
</dbReference>
<dbReference type="SMART" id="SM00450">
    <property type="entry name" value="RHOD"/>
    <property type="match status" value="1"/>
</dbReference>
<dbReference type="Proteomes" id="UP001218364">
    <property type="component" value="Unassembled WGS sequence"/>
</dbReference>
<dbReference type="InterPro" id="IPR040503">
    <property type="entry name" value="TRHO_N"/>
</dbReference>
<dbReference type="HAMAP" id="MF_00469">
    <property type="entry name" value="TrhO"/>
    <property type="match status" value="1"/>
</dbReference>
<dbReference type="Proteomes" id="UP000092565">
    <property type="component" value="Chromosome"/>
</dbReference>
<dbReference type="GO" id="GO:0016705">
    <property type="term" value="F:oxidoreductase activity, acting on paired donors, with incorporation or reduction of molecular oxygen"/>
    <property type="evidence" value="ECO:0007669"/>
    <property type="project" value="UniProtKB-UniRule"/>
</dbReference>
<comment type="catalytic activity">
    <reaction evidence="1">
        <text>uridine(34) in tRNA + AH2 + O2 = 5-hydroxyuridine(34) in tRNA + A + H2O</text>
        <dbReference type="Rhea" id="RHEA:64224"/>
        <dbReference type="Rhea" id="RHEA-COMP:11727"/>
        <dbReference type="Rhea" id="RHEA-COMP:13381"/>
        <dbReference type="ChEBI" id="CHEBI:13193"/>
        <dbReference type="ChEBI" id="CHEBI:15377"/>
        <dbReference type="ChEBI" id="CHEBI:15379"/>
        <dbReference type="ChEBI" id="CHEBI:17499"/>
        <dbReference type="ChEBI" id="CHEBI:65315"/>
        <dbReference type="ChEBI" id="CHEBI:136877"/>
    </reaction>
</comment>
<dbReference type="OrthoDB" id="9778326at2"/>
<comment type="function">
    <text evidence="1">Catalyzes oxygen-dependent 5-hydroxyuridine (ho5U) modification at position 34 in tRNAs.</text>
</comment>
<evidence type="ECO:0000313" key="5">
    <source>
        <dbReference type="Proteomes" id="UP000092565"/>
    </source>
</evidence>
<comment type="similarity">
    <text evidence="1">Belongs to the TrhO family.</text>
</comment>
<dbReference type="InterPro" id="IPR036873">
    <property type="entry name" value="Rhodanese-like_dom_sf"/>
</dbReference>
<dbReference type="Gene3D" id="3.30.70.100">
    <property type="match status" value="1"/>
</dbReference>
<dbReference type="InterPro" id="IPR001763">
    <property type="entry name" value="Rhodanese-like_dom"/>
</dbReference>
<name>A0A1B0ZT94_9RHOB</name>
<evidence type="ECO:0000256" key="1">
    <source>
        <dbReference type="HAMAP-Rule" id="MF_00469"/>
    </source>
</evidence>
<dbReference type="PANTHER" id="PTHR43268">
    <property type="entry name" value="THIOSULFATE SULFURTRANSFERASE/RHODANESE-LIKE DOMAIN-CONTAINING PROTEIN 2"/>
    <property type="match status" value="1"/>
</dbReference>
<reference evidence="3 5" key="1">
    <citation type="submission" date="2016-04" db="EMBL/GenBank/DDBJ databases">
        <authorList>
            <person name="Evans L.H."/>
            <person name="Alamgir A."/>
            <person name="Owens N."/>
            <person name="Weber N.D."/>
            <person name="Virtaneva K."/>
            <person name="Barbian K."/>
            <person name="Babar A."/>
            <person name="Rosenke K."/>
        </authorList>
    </citation>
    <scope>NUCLEOTIDE SEQUENCE [LARGE SCALE GENOMIC DNA]</scope>
    <source>
        <strain evidence="3 5">JL2886</strain>
    </source>
</reference>
<proteinExistence type="inferred from homology"/>